<proteinExistence type="predicted"/>
<accession>A0AAI8VCG6</accession>
<keyword evidence="2" id="KW-1185">Reference proteome</keyword>
<gene>
    <name evidence="1" type="ORF">KHLLAP_LOCUS2917</name>
</gene>
<sequence length="79" mass="8906">MDPMAFSDFTALKTLEISLPFVFGHGALLFYAWDSSRHRDAPDPTDADIEATKRYLVDMLPSSIETVRFAHCGDIWAAR</sequence>
<dbReference type="Proteomes" id="UP001295740">
    <property type="component" value="Unassembled WGS sequence"/>
</dbReference>
<evidence type="ECO:0000313" key="1">
    <source>
        <dbReference type="EMBL" id="CAJ2502449.1"/>
    </source>
</evidence>
<protein>
    <submittedName>
        <fullName evidence="1">Uu.00g098430.m01.CDS01</fullName>
    </submittedName>
</protein>
<comment type="caution">
    <text evidence="1">The sequence shown here is derived from an EMBL/GenBank/DDBJ whole genome shotgun (WGS) entry which is preliminary data.</text>
</comment>
<organism evidence="1 2">
    <name type="scientific">Anthostomella pinea</name>
    <dbReference type="NCBI Taxonomy" id="933095"/>
    <lineage>
        <taxon>Eukaryota</taxon>
        <taxon>Fungi</taxon>
        <taxon>Dikarya</taxon>
        <taxon>Ascomycota</taxon>
        <taxon>Pezizomycotina</taxon>
        <taxon>Sordariomycetes</taxon>
        <taxon>Xylariomycetidae</taxon>
        <taxon>Xylariales</taxon>
        <taxon>Xylariaceae</taxon>
        <taxon>Anthostomella</taxon>
    </lineage>
</organism>
<dbReference type="EMBL" id="CAUWAG010000004">
    <property type="protein sequence ID" value="CAJ2502449.1"/>
    <property type="molecule type" value="Genomic_DNA"/>
</dbReference>
<evidence type="ECO:0000313" key="2">
    <source>
        <dbReference type="Proteomes" id="UP001295740"/>
    </source>
</evidence>
<name>A0AAI8VCG6_9PEZI</name>
<dbReference type="AlphaFoldDB" id="A0AAI8VCG6"/>
<reference evidence="1" key="1">
    <citation type="submission" date="2023-10" db="EMBL/GenBank/DDBJ databases">
        <authorList>
            <person name="Hackl T."/>
        </authorList>
    </citation>
    <scope>NUCLEOTIDE SEQUENCE</scope>
</reference>